<protein>
    <recommendedName>
        <fullName evidence="3">Tubulin-specific chaperone E</fullName>
    </recommendedName>
    <alternativeName>
        <fullName evidence="9">Tubulin-folding cofactor E</fullName>
    </alternativeName>
</protein>
<dbReference type="InterPro" id="IPR044079">
    <property type="entry name" value="Ubl_TBCE"/>
</dbReference>
<dbReference type="SUPFAM" id="SSF52058">
    <property type="entry name" value="L domain-like"/>
    <property type="match status" value="1"/>
</dbReference>
<dbReference type="InterPro" id="IPR036859">
    <property type="entry name" value="CAP-Gly_dom_sf"/>
</dbReference>
<keyword evidence="7" id="KW-0143">Chaperone</keyword>
<evidence type="ECO:0000259" key="10">
    <source>
        <dbReference type="PROSITE" id="PS50245"/>
    </source>
</evidence>
<name>A0ABN8NFR4_9CNID</name>
<keyword evidence="12" id="KW-1185">Reference proteome</keyword>
<dbReference type="SUPFAM" id="SSF54236">
    <property type="entry name" value="Ubiquitin-like"/>
    <property type="match status" value="1"/>
</dbReference>
<evidence type="ECO:0000313" key="11">
    <source>
        <dbReference type="EMBL" id="CAH3104079.1"/>
    </source>
</evidence>
<dbReference type="Proteomes" id="UP001159405">
    <property type="component" value="Unassembled WGS sequence"/>
</dbReference>
<keyword evidence="8" id="KW-0206">Cytoskeleton</keyword>
<dbReference type="EMBL" id="CALNXK010000016">
    <property type="protein sequence ID" value="CAH3104079.1"/>
    <property type="molecule type" value="Genomic_DNA"/>
</dbReference>
<dbReference type="CDD" id="cd17044">
    <property type="entry name" value="Ubl_TBCE"/>
    <property type="match status" value="1"/>
</dbReference>
<evidence type="ECO:0000313" key="12">
    <source>
        <dbReference type="Proteomes" id="UP001159405"/>
    </source>
</evidence>
<keyword evidence="6" id="KW-0677">Repeat</keyword>
<evidence type="ECO:0000256" key="4">
    <source>
        <dbReference type="ARBA" id="ARBA00022490"/>
    </source>
</evidence>
<keyword evidence="4" id="KW-0963">Cytoplasm</keyword>
<dbReference type="SUPFAM" id="SSF74924">
    <property type="entry name" value="Cap-Gly domain"/>
    <property type="match status" value="1"/>
</dbReference>
<evidence type="ECO:0000256" key="2">
    <source>
        <dbReference type="ARBA" id="ARBA00006286"/>
    </source>
</evidence>
<comment type="similarity">
    <text evidence="2">Belongs to the TBCE family.</text>
</comment>
<dbReference type="SMART" id="SM01052">
    <property type="entry name" value="CAP_GLY"/>
    <property type="match status" value="1"/>
</dbReference>
<dbReference type="InterPro" id="IPR029071">
    <property type="entry name" value="Ubiquitin-like_domsf"/>
</dbReference>
<dbReference type="InterPro" id="IPR000938">
    <property type="entry name" value="CAP-Gly_domain"/>
</dbReference>
<organism evidence="11 12">
    <name type="scientific">Porites lobata</name>
    <dbReference type="NCBI Taxonomy" id="104759"/>
    <lineage>
        <taxon>Eukaryota</taxon>
        <taxon>Metazoa</taxon>
        <taxon>Cnidaria</taxon>
        <taxon>Anthozoa</taxon>
        <taxon>Hexacorallia</taxon>
        <taxon>Scleractinia</taxon>
        <taxon>Fungiina</taxon>
        <taxon>Poritidae</taxon>
        <taxon>Porites</taxon>
    </lineage>
</organism>
<dbReference type="Pfam" id="PF14560">
    <property type="entry name" value="Ubiquitin_2"/>
    <property type="match status" value="1"/>
</dbReference>
<accession>A0ABN8NFR4</accession>
<dbReference type="PROSITE" id="PS50245">
    <property type="entry name" value="CAP_GLY_2"/>
    <property type="match status" value="1"/>
</dbReference>
<dbReference type="PROSITE" id="PS51450">
    <property type="entry name" value="LRR"/>
    <property type="match status" value="1"/>
</dbReference>
<feature type="domain" description="CAP-Gly" evidence="10">
    <location>
        <begin position="95"/>
        <end position="139"/>
    </location>
</feature>
<evidence type="ECO:0000256" key="1">
    <source>
        <dbReference type="ARBA" id="ARBA00004245"/>
    </source>
</evidence>
<reference evidence="11 12" key="1">
    <citation type="submission" date="2022-05" db="EMBL/GenBank/DDBJ databases">
        <authorList>
            <consortium name="Genoscope - CEA"/>
            <person name="William W."/>
        </authorList>
    </citation>
    <scope>NUCLEOTIDE SEQUENCE [LARGE SCALE GENOMIC DNA]</scope>
</reference>
<dbReference type="InterPro" id="IPR001611">
    <property type="entry name" value="Leu-rich_rpt"/>
</dbReference>
<comment type="caution">
    <text evidence="11">The sequence shown here is derived from an EMBL/GenBank/DDBJ whole genome shotgun (WGS) entry which is preliminary data.</text>
</comment>
<gene>
    <name evidence="11" type="ORF">PLOB_00011144</name>
</gene>
<evidence type="ECO:0000256" key="3">
    <source>
        <dbReference type="ARBA" id="ARBA00015004"/>
    </source>
</evidence>
<dbReference type="PANTHER" id="PTHR18849:SF0">
    <property type="entry name" value="CILIA- AND FLAGELLA-ASSOCIATED PROTEIN 410-RELATED"/>
    <property type="match status" value="1"/>
</dbReference>
<evidence type="ECO:0000256" key="7">
    <source>
        <dbReference type="ARBA" id="ARBA00023186"/>
    </source>
</evidence>
<evidence type="ECO:0000256" key="8">
    <source>
        <dbReference type="ARBA" id="ARBA00023212"/>
    </source>
</evidence>
<evidence type="ECO:0000256" key="9">
    <source>
        <dbReference type="ARBA" id="ARBA00030180"/>
    </source>
</evidence>
<dbReference type="InterPro" id="IPR000626">
    <property type="entry name" value="Ubiquitin-like_dom"/>
</dbReference>
<comment type="subcellular location">
    <subcellularLocation>
        <location evidence="1">Cytoplasm</location>
        <location evidence="1">Cytoskeleton</location>
    </subcellularLocation>
</comment>
<dbReference type="Gene3D" id="3.10.20.90">
    <property type="entry name" value="Phosphatidylinositol 3-kinase Catalytic Subunit, Chain A, domain 1"/>
    <property type="match status" value="1"/>
</dbReference>
<dbReference type="Pfam" id="PF14580">
    <property type="entry name" value="LRR_9"/>
    <property type="match status" value="1"/>
</dbReference>
<proteinExistence type="inferred from homology"/>
<evidence type="ECO:0000256" key="5">
    <source>
        <dbReference type="ARBA" id="ARBA00022614"/>
    </source>
</evidence>
<evidence type="ECO:0000256" key="6">
    <source>
        <dbReference type="ARBA" id="ARBA00022737"/>
    </source>
</evidence>
<dbReference type="PANTHER" id="PTHR18849">
    <property type="entry name" value="LEUCINE RICH REPEAT PROTEIN"/>
    <property type="match status" value="1"/>
</dbReference>
<sequence length="633" mass="71859">MADEIVGKRILCEGFRGEIKYVGLVPPTSGTYVKNISSDIKQLEWCGTKTIDDFFIAKIERGEKRSLNLQLYRVIQTQILLVWSICCIRNNVMLVKKHITPSEWYGVEWDDHSRGKHDGTHEGVKYFESRHPTGGSFVRPKKVDFGISIFEALKQRYGQGGDSINEEDMYVMSGNNRWKAVEMVGADSIQQKQSDYKTLREVSLRGLTVNGPDKENDFYKVAPNISELDLSKTLLSSWMDVAAITRNLEHLQILNLSENFLRLPSEPEQLLPSFSTVTVLFLNKMELGFEEVEVTVGMMPSLKELHVCHNCLKNLRSKDGQLHDLQGFQNVELLNLEGNQLSDWTSILRLGQLPRLNCLILNDNGIESIELGNKVQEWQADKLLYPVLQSLFLSRNKISQIQSINELNHLPKLCELRFKGNPLFQEETTFDSRQELLARVPSLTSLNGSLVSLKERETAERAYLKKYAKCWINAGGNTADGQASSLNPAFVELHPRYEELIKVHGVPIEAERSQSSSKTLKDSLICILDDVLIQILLNIKETSLMHILNNTCTALTITCPDDPDKKSVTKKLPGTMTIGKLKGLLYRLFKVDSSDQRLSSVDNKLGREVELDDDLRQLTFYSVQSGDTIYLRW</sequence>
<dbReference type="Gene3D" id="3.80.10.10">
    <property type="entry name" value="Ribonuclease Inhibitor"/>
    <property type="match status" value="2"/>
</dbReference>
<dbReference type="Pfam" id="PF01302">
    <property type="entry name" value="CAP_GLY"/>
    <property type="match status" value="1"/>
</dbReference>
<dbReference type="InterPro" id="IPR032675">
    <property type="entry name" value="LRR_dom_sf"/>
</dbReference>
<dbReference type="Gene3D" id="2.30.30.190">
    <property type="entry name" value="CAP Gly-rich-like domain"/>
    <property type="match status" value="1"/>
</dbReference>
<keyword evidence="5" id="KW-0433">Leucine-rich repeat</keyword>